<sequence>FPYEESRASRKLACNEHRFLSPGHCRAVEAPLQYNDRENTELGLFEFVTCPKQTCPHTKSTKNLSTMGKAKELSKDTYDKIVDLHMAGIGYKTMVCSLKGRRSEGNICWQSAQNYTGGHGQCPEDIWDHSLKGHHW</sequence>
<accession>A0ABV0ZSU4</accession>
<organism evidence="1 2">
    <name type="scientific">Ameca splendens</name>
    <dbReference type="NCBI Taxonomy" id="208324"/>
    <lineage>
        <taxon>Eukaryota</taxon>
        <taxon>Metazoa</taxon>
        <taxon>Chordata</taxon>
        <taxon>Craniata</taxon>
        <taxon>Vertebrata</taxon>
        <taxon>Euteleostomi</taxon>
        <taxon>Actinopterygii</taxon>
        <taxon>Neopterygii</taxon>
        <taxon>Teleostei</taxon>
        <taxon>Neoteleostei</taxon>
        <taxon>Acanthomorphata</taxon>
        <taxon>Ovalentaria</taxon>
        <taxon>Atherinomorphae</taxon>
        <taxon>Cyprinodontiformes</taxon>
        <taxon>Goodeidae</taxon>
        <taxon>Ameca</taxon>
    </lineage>
</organism>
<keyword evidence="2" id="KW-1185">Reference proteome</keyword>
<dbReference type="InterPro" id="IPR036388">
    <property type="entry name" value="WH-like_DNA-bd_sf"/>
</dbReference>
<reference evidence="1 2" key="1">
    <citation type="submission" date="2021-06" db="EMBL/GenBank/DDBJ databases">
        <authorList>
            <person name="Palmer J.M."/>
        </authorList>
    </citation>
    <scope>NUCLEOTIDE SEQUENCE [LARGE SCALE GENOMIC DNA]</scope>
    <source>
        <strain evidence="1 2">AS_MEX2019</strain>
        <tissue evidence="1">Muscle</tissue>
    </source>
</reference>
<evidence type="ECO:0000313" key="2">
    <source>
        <dbReference type="Proteomes" id="UP001469553"/>
    </source>
</evidence>
<dbReference type="EMBL" id="JAHRIP010072200">
    <property type="protein sequence ID" value="MEQ2309323.1"/>
    <property type="molecule type" value="Genomic_DNA"/>
</dbReference>
<evidence type="ECO:0000313" key="1">
    <source>
        <dbReference type="EMBL" id="MEQ2309323.1"/>
    </source>
</evidence>
<name>A0ABV0ZSU4_9TELE</name>
<gene>
    <name evidence="1" type="ORF">AMECASPLE_037496</name>
</gene>
<dbReference type="Gene3D" id="1.10.10.10">
    <property type="entry name" value="Winged helix-like DNA-binding domain superfamily/Winged helix DNA-binding domain"/>
    <property type="match status" value="1"/>
</dbReference>
<proteinExistence type="predicted"/>
<protein>
    <submittedName>
        <fullName evidence="1">Uncharacterized protein</fullName>
    </submittedName>
</protein>
<feature type="non-terminal residue" evidence="1">
    <location>
        <position position="1"/>
    </location>
</feature>
<comment type="caution">
    <text evidence="1">The sequence shown here is derived from an EMBL/GenBank/DDBJ whole genome shotgun (WGS) entry which is preliminary data.</text>
</comment>
<dbReference type="Proteomes" id="UP001469553">
    <property type="component" value="Unassembled WGS sequence"/>
</dbReference>